<feature type="region of interest" description="Disordered" evidence="1">
    <location>
        <begin position="52"/>
        <end position="88"/>
    </location>
</feature>
<evidence type="ECO:0000256" key="1">
    <source>
        <dbReference type="SAM" id="MobiDB-lite"/>
    </source>
</evidence>
<keyword evidence="2" id="KW-0687">Ribonucleoprotein</keyword>
<proteinExistence type="predicted"/>
<evidence type="ECO:0000313" key="3">
    <source>
        <dbReference type="Proteomes" id="UP001431209"/>
    </source>
</evidence>
<dbReference type="EMBL" id="JAOPGA020001572">
    <property type="protein sequence ID" value="KAL0489591.1"/>
    <property type="molecule type" value="Genomic_DNA"/>
</dbReference>
<dbReference type="AlphaFoldDB" id="A0AAW2ZLK2"/>
<feature type="compositionally biased region" description="Low complexity" evidence="1">
    <location>
        <begin position="69"/>
        <end position="88"/>
    </location>
</feature>
<dbReference type="Proteomes" id="UP001431209">
    <property type="component" value="Unassembled WGS sequence"/>
</dbReference>
<organism evidence="2 3">
    <name type="scientific">Acrasis kona</name>
    <dbReference type="NCBI Taxonomy" id="1008807"/>
    <lineage>
        <taxon>Eukaryota</taxon>
        <taxon>Discoba</taxon>
        <taxon>Heterolobosea</taxon>
        <taxon>Tetramitia</taxon>
        <taxon>Eutetramitia</taxon>
        <taxon>Acrasidae</taxon>
        <taxon>Acrasis</taxon>
    </lineage>
</organism>
<feature type="compositionally biased region" description="Polar residues" evidence="1">
    <location>
        <begin position="1"/>
        <end position="15"/>
    </location>
</feature>
<keyword evidence="3" id="KW-1185">Reference proteome</keyword>
<gene>
    <name evidence="2" type="ORF">AKO1_009132</name>
</gene>
<feature type="region of interest" description="Disordered" evidence="1">
    <location>
        <begin position="1"/>
        <end position="22"/>
    </location>
</feature>
<name>A0AAW2ZLK2_9EUKA</name>
<comment type="caution">
    <text evidence="2">The sequence shown here is derived from an EMBL/GenBank/DDBJ whole genome shotgun (WGS) entry which is preliminary data.</text>
</comment>
<reference evidence="2 3" key="1">
    <citation type="submission" date="2024-03" db="EMBL/GenBank/DDBJ databases">
        <title>The Acrasis kona genome and developmental transcriptomes reveal deep origins of eukaryotic multicellular pathways.</title>
        <authorList>
            <person name="Sheikh S."/>
            <person name="Fu C.-J."/>
            <person name="Brown M.W."/>
            <person name="Baldauf S.L."/>
        </authorList>
    </citation>
    <scope>NUCLEOTIDE SEQUENCE [LARGE SCALE GENOMIC DNA]</scope>
    <source>
        <strain evidence="2 3">ATCC MYA-3509</strain>
    </source>
</reference>
<evidence type="ECO:0000313" key="2">
    <source>
        <dbReference type="EMBL" id="KAL0489591.1"/>
    </source>
</evidence>
<sequence length="88" mass="9624">MSQSRPSSGGPTNKLSVEKEQDDIKRLEAELELVKNQIAKETTKKEATKSTWGSAKKIASAGTIKSNRTVTNQTKSTTTTQIQKKSTK</sequence>
<protein>
    <submittedName>
        <fullName evidence="2">Ribosomal protein S12 methylthiotransferase RimO</fullName>
    </submittedName>
</protein>
<dbReference type="GO" id="GO:0005840">
    <property type="term" value="C:ribosome"/>
    <property type="evidence" value="ECO:0007669"/>
    <property type="project" value="UniProtKB-KW"/>
</dbReference>
<accession>A0AAW2ZLK2</accession>
<keyword evidence="2" id="KW-0689">Ribosomal protein</keyword>